<gene>
    <name evidence="3" type="primary">egt2</name>
</gene>
<dbReference type="InterPro" id="IPR015424">
    <property type="entry name" value="PyrdxlP-dep_Trfase"/>
</dbReference>
<dbReference type="SUPFAM" id="SSF53383">
    <property type="entry name" value="PLP-dependent transferases"/>
    <property type="match status" value="1"/>
</dbReference>
<dbReference type="PANTHER" id="PTHR43092">
    <property type="entry name" value="L-CYSTEINE DESULFHYDRASE"/>
    <property type="match status" value="1"/>
</dbReference>
<dbReference type="Gene3D" id="3.90.1150.10">
    <property type="entry name" value="Aspartate Aminotransferase, domain 1"/>
    <property type="match status" value="1"/>
</dbReference>
<proteinExistence type="evidence at transcript level"/>
<evidence type="ECO:0000256" key="1">
    <source>
        <dbReference type="ARBA" id="ARBA00022898"/>
    </source>
</evidence>
<protein>
    <submittedName>
        <fullName evidence="3">Cys-cysteine desulfurase</fullName>
    </submittedName>
</protein>
<feature type="domain" description="Aminotransferase class V" evidence="2">
    <location>
        <begin position="57"/>
        <end position="271"/>
    </location>
</feature>
<keyword evidence="1" id="KW-0663">Pyridoxal phosphate</keyword>
<dbReference type="InterPro" id="IPR015421">
    <property type="entry name" value="PyrdxlP-dep_Trfase_major"/>
</dbReference>
<dbReference type="PANTHER" id="PTHR43092:SF2">
    <property type="entry name" value="HERCYNYLCYSTEINE SULFOXIDE LYASE"/>
    <property type="match status" value="1"/>
</dbReference>
<dbReference type="EMBL" id="MH321455">
    <property type="protein sequence ID" value="QBB19873.1"/>
    <property type="molecule type" value="mRNA"/>
</dbReference>
<evidence type="ECO:0000313" key="3">
    <source>
        <dbReference type="EMBL" id="QBB19873.1"/>
    </source>
</evidence>
<dbReference type="SMR" id="A0A411H8N7"/>
<accession>A0A411H8N7</accession>
<name>A0A411H8N7_FLAVE</name>
<dbReference type="InterPro" id="IPR000192">
    <property type="entry name" value="Aminotrans_V_dom"/>
</dbReference>
<dbReference type="Pfam" id="PF00266">
    <property type="entry name" value="Aminotran_5"/>
    <property type="match status" value="1"/>
</dbReference>
<organism evidence="3">
    <name type="scientific">Flammulina velutipes</name>
    <name type="common">Agaricus velutipes</name>
    <dbReference type="NCBI Taxonomy" id="38945"/>
    <lineage>
        <taxon>Eukaryota</taxon>
        <taxon>Fungi</taxon>
        <taxon>Dikarya</taxon>
        <taxon>Basidiomycota</taxon>
        <taxon>Agaricomycotina</taxon>
        <taxon>Agaricomycetes</taxon>
        <taxon>Agaricomycetidae</taxon>
        <taxon>Agaricales</taxon>
        <taxon>Marasmiineae</taxon>
        <taxon>Physalacriaceae</taxon>
        <taxon>Flammulina</taxon>
    </lineage>
</organism>
<dbReference type="InterPro" id="IPR015422">
    <property type="entry name" value="PyrdxlP-dep_Trfase_small"/>
</dbReference>
<dbReference type="Gene3D" id="3.40.640.10">
    <property type="entry name" value="Type I PLP-dependent aspartate aminotransferase-like (Major domain)"/>
    <property type="match status" value="1"/>
</dbReference>
<sequence>MTDYHWHKAWSMDYRIAQEGFYDSTSRPPPFGHPILKYFSLEAGYVNLNNGSYGCVPNPVTRFCSELTNKVEANPDRYHRFSFKPLLVDARKAIAKLVGADVDECVFVSNATAAVNTVVRNLEWSSDDIIIQTTTSWHSTSRTLHYISDTRPYPTLTTFQLTFPNTHAAILKSFRAFIKGLKANMATVDPKKKPKILAVIDSVVANPAAYMPWKEMVAICRDEGVLSLVDAAHSLGQEINLNLSEIKPDFWITTCHKWLFARRGSAVLYVPFRNQHLIRSSLITSTHYISPKDKLPTPTGSNFVLQHEWPGAIDFVSYLCIPACVEFREWLGGEVAINEYCRGLAIDGGRKLAKLFGTRVMDETPDAQLTLNMTNVELPLPRNVVPEKRTEVNEFLEISLLREYNVFAVTFYHGGAWWVRCSAQIFNDVSAISND</sequence>
<evidence type="ECO:0000259" key="2">
    <source>
        <dbReference type="Pfam" id="PF00266"/>
    </source>
</evidence>
<dbReference type="AlphaFoldDB" id="A0A411H8N7"/>
<reference evidence="3" key="1">
    <citation type="submission" date="2018-05" db="EMBL/GenBank/DDBJ databases">
        <authorList>
            <person name="Lin J."/>
        </authorList>
    </citation>
    <scope>NUCLEOTIDE SEQUENCE</scope>
    <source>
        <strain evidence="3">YX74</strain>
    </source>
</reference>